<accession>A0ACD3AEF9</accession>
<gene>
    <name evidence="1" type="ORF">BDN72DRAFT_774950</name>
</gene>
<dbReference type="Proteomes" id="UP000308600">
    <property type="component" value="Unassembled WGS sequence"/>
</dbReference>
<sequence length="167" mass="18526">MNLRQSRSDFLMVVCQSDADVSIVSCDDVVFKLHKKNLAISTGGFPPLEFTRASDVHEQANLSEKGHTLDLLFQFVYPQRYPEVLSLKIKAVSDLADAAEKYEVYGAISVCNVVMRSRISNHPLEVFVYATRYNYLDVADQAALLILGTPLSILADKLTADALAAWV</sequence>
<evidence type="ECO:0000313" key="2">
    <source>
        <dbReference type="Proteomes" id="UP000308600"/>
    </source>
</evidence>
<evidence type="ECO:0000313" key="1">
    <source>
        <dbReference type="EMBL" id="TFK64135.1"/>
    </source>
</evidence>
<name>A0ACD3AEF9_9AGAR</name>
<organism evidence="1 2">
    <name type="scientific">Pluteus cervinus</name>
    <dbReference type="NCBI Taxonomy" id="181527"/>
    <lineage>
        <taxon>Eukaryota</taxon>
        <taxon>Fungi</taxon>
        <taxon>Dikarya</taxon>
        <taxon>Basidiomycota</taxon>
        <taxon>Agaricomycotina</taxon>
        <taxon>Agaricomycetes</taxon>
        <taxon>Agaricomycetidae</taxon>
        <taxon>Agaricales</taxon>
        <taxon>Pluteineae</taxon>
        <taxon>Pluteaceae</taxon>
        <taxon>Pluteus</taxon>
    </lineage>
</organism>
<keyword evidence="2" id="KW-1185">Reference proteome</keyword>
<reference evidence="1 2" key="1">
    <citation type="journal article" date="2019" name="Nat. Ecol. Evol.">
        <title>Megaphylogeny resolves global patterns of mushroom evolution.</title>
        <authorList>
            <person name="Varga T."/>
            <person name="Krizsan K."/>
            <person name="Foldi C."/>
            <person name="Dima B."/>
            <person name="Sanchez-Garcia M."/>
            <person name="Sanchez-Ramirez S."/>
            <person name="Szollosi G.J."/>
            <person name="Szarkandi J.G."/>
            <person name="Papp V."/>
            <person name="Albert L."/>
            <person name="Andreopoulos W."/>
            <person name="Angelini C."/>
            <person name="Antonin V."/>
            <person name="Barry K.W."/>
            <person name="Bougher N.L."/>
            <person name="Buchanan P."/>
            <person name="Buyck B."/>
            <person name="Bense V."/>
            <person name="Catcheside P."/>
            <person name="Chovatia M."/>
            <person name="Cooper J."/>
            <person name="Damon W."/>
            <person name="Desjardin D."/>
            <person name="Finy P."/>
            <person name="Geml J."/>
            <person name="Haridas S."/>
            <person name="Hughes K."/>
            <person name="Justo A."/>
            <person name="Karasinski D."/>
            <person name="Kautmanova I."/>
            <person name="Kiss B."/>
            <person name="Kocsube S."/>
            <person name="Kotiranta H."/>
            <person name="LaButti K.M."/>
            <person name="Lechner B.E."/>
            <person name="Liimatainen K."/>
            <person name="Lipzen A."/>
            <person name="Lukacs Z."/>
            <person name="Mihaltcheva S."/>
            <person name="Morgado L.N."/>
            <person name="Niskanen T."/>
            <person name="Noordeloos M.E."/>
            <person name="Ohm R.A."/>
            <person name="Ortiz-Santana B."/>
            <person name="Ovrebo C."/>
            <person name="Racz N."/>
            <person name="Riley R."/>
            <person name="Savchenko A."/>
            <person name="Shiryaev A."/>
            <person name="Soop K."/>
            <person name="Spirin V."/>
            <person name="Szebenyi C."/>
            <person name="Tomsovsky M."/>
            <person name="Tulloss R.E."/>
            <person name="Uehling J."/>
            <person name="Grigoriev I.V."/>
            <person name="Vagvolgyi C."/>
            <person name="Papp T."/>
            <person name="Martin F.M."/>
            <person name="Miettinen O."/>
            <person name="Hibbett D.S."/>
            <person name="Nagy L.G."/>
        </authorList>
    </citation>
    <scope>NUCLEOTIDE SEQUENCE [LARGE SCALE GENOMIC DNA]</scope>
    <source>
        <strain evidence="1 2">NL-1719</strain>
    </source>
</reference>
<dbReference type="EMBL" id="ML208488">
    <property type="protein sequence ID" value="TFK64135.1"/>
    <property type="molecule type" value="Genomic_DNA"/>
</dbReference>
<proteinExistence type="predicted"/>
<protein>
    <submittedName>
        <fullName evidence="1">Uncharacterized protein</fullName>
    </submittedName>
</protein>